<sequence>MAHYDIFRHHLLITAPAYGYALWNPDPGNLYPAVEIGDVGYIRKGRFHRLFNVLLPANHPSHRNGVPEYHEQLDIKNHIINGTLSPHSFCSTSVTLGSESDRQADGPKKDGEVSFLCRMNQGAVLCLPIRLKRRTQVAIKRFGKWMIRHIDTWFAWAQQLELGVDRMEDIILVTGTHRTRSSTNVAFPGGREDAQVSFRADLKVDHSQRHCYH</sequence>
<proteinExistence type="predicted"/>
<reference evidence="1" key="1">
    <citation type="submission" date="2022-01" db="EMBL/GenBank/DDBJ databases">
        <title>Comparative genomics reveals a dynamic genome evolution in the ectomycorrhizal milk-cap (Lactarius) mushrooms.</title>
        <authorList>
            <consortium name="DOE Joint Genome Institute"/>
            <person name="Lebreton A."/>
            <person name="Tang N."/>
            <person name="Kuo A."/>
            <person name="LaButti K."/>
            <person name="Drula E."/>
            <person name="Barry K."/>
            <person name="Clum A."/>
            <person name="Lipzen A."/>
            <person name="Mousain D."/>
            <person name="Ng V."/>
            <person name="Wang R."/>
            <person name="Wang X."/>
            <person name="Dai Y."/>
            <person name="Henrissat B."/>
            <person name="Grigoriev I.V."/>
            <person name="Guerin-Laguette A."/>
            <person name="Yu F."/>
            <person name="Martin F.M."/>
        </authorList>
    </citation>
    <scope>NUCLEOTIDE SEQUENCE</scope>
    <source>
        <strain evidence="1">QP</strain>
    </source>
</reference>
<organism evidence="1 2">
    <name type="scientific">Lactarius akahatsu</name>
    <dbReference type="NCBI Taxonomy" id="416441"/>
    <lineage>
        <taxon>Eukaryota</taxon>
        <taxon>Fungi</taxon>
        <taxon>Dikarya</taxon>
        <taxon>Basidiomycota</taxon>
        <taxon>Agaricomycotina</taxon>
        <taxon>Agaricomycetes</taxon>
        <taxon>Russulales</taxon>
        <taxon>Russulaceae</taxon>
        <taxon>Lactarius</taxon>
    </lineage>
</organism>
<dbReference type="AlphaFoldDB" id="A0AAD4LJW3"/>
<gene>
    <name evidence="1" type="ORF">EDB92DRAFT_1799256</name>
</gene>
<dbReference type="EMBL" id="JAKELL010000031">
    <property type="protein sequence ID" value="KAH8990220.1"/>
    <property type="molecule type" value="Genomic_DNA"/>
</dbReference>
<dbReference type="Proteomes" id="UP001201163">
    <property type="component" value="Unassembled WGS sequence"/>
</dbReference>
<keyword evidence="2" id="KW-1185">Reference proteome</keyword>
<evidence type="ECO:0000313" key="2">
    <source>
        <dbReference type="Proteomes" id="UP001201163"/>
    </source>
</evidence>
<accession>A0AAD4LJW3</accession>
<comment type="caution">
    <text evidence="1">The sequence shown here is derived from an EMBL/GenBank/DDBJ whole genome shotgun (WGS) entry which is preliminary data.</text>
</comment>
<evidence type="ECO:0000313" key="1">
    <source>
        <dbReference type="EMBL" id="KAH8990220.1"/>
    </source>
</evidence>
<protein>
    <submittedName>
        <fullName evidence="1">Uncharacterized protein</fullName>
    </submittedName>
</protein>
<name>A0AAD4LJW3_9AGAM</name>